<sequence length="98" mass="11019">MLNSLRSTLSRQTIISFFSGFDKSTESALTMNEGIQCLETELCCPTSEKKRINPGESTECACHPLCTCRSRVPAKPQPQQPRLFWPVRQHTCSCAPRD</sequence>
<evidence type="ECO:0000313" key="1">
    <source>
        <dbReference type="EMBL" id="KAI0089373.1"/>
    </source>
</evidence>
<organism evidence="1 2">
    <name type="scientific">Irpex rosettiformis</name>
    <dbReference type="NCBI Taxonomy" id="378272"/>
    <lineage>
        <taxon>Eukaryota</taxon>
        <taxon>Fungi</taxon>
        <taxon>Dikarya</taxon>
        <taxon>Basidiomycota</taxon>
        <taxon>Agaricomycotina</taxon>
        <taxon>Agaricomycetes</taxon>
        <taxon>Polyporales</taxon>
        <taxon>Irpicaceae</taxon>
        <taxon>Irpex</taxon>
    </lineage>
</organism>
<keyword evidence="2" id="KW-1185">Reference proteome</keyword>
<comment type="caution">
    <text evidence="1">The sequence shown here is derived from an EMBL/GenBank/DDBJ whole genome shotgun (WGS) entry which is preliminary data.</text>
</comment>
<dbReference type="Proteomes" id="UP001055072">
    <property type="component" value="Unassembled WGS sequence"/>
</dbReference>
<dbReference type="EMBL" id="MU274911">
    <property type="protein sequence ID" value="KAI0089373.1"/>
    <property type="molecule type" value="Genomic_DNA"/>
</dbReference>
<reference evidence="1" key="1">
    <citation type="journal article" date="2021" name="Environ. Microbiol.">
        <title>Gene family expansions and transcriptome signatures uncover fungal adaptations to wood decay.</title>
        <authorList>
            <person name="Hage H."/>
            <person name="Miyauchi S."/>
            <person name="Viragh M."/>
            <person name="Drula E."/>
            <person name="Min B."/>
            <person name="Chaduli D."/>
            <person name="Navarro D."/>
            <person name="Favel A."/>
            <person name="Norest M."/>
            <person name="Lesage-Meessen L."/>
            <person name="Balint B."/>
            <person name="Merenyi Z."/>
            <person name="de Eugenio L."/>
            <person name="Morin E."/>
            <person name="Martinez A.T."/>
            <person name="Baldrian P."/>
            <person name="Stursova M."/>
            <person name="Martinez M.J."/>
            <person name="Novotny C."/>
            <person name="Magnuson J.K."/>
            <person name="Spatafora J.W."/>
            <person name="Maurice S."/>
            <person name="Pangilinan J."/>
            <person name="Andreopoulos W."/>
            <person name="LaButti K."/>
            <person name="Hundley H."/>
            <person name="Na H."/>
            <person name="Kuo A."/>
            <person name="Barry K."/>
            <person name="Lipzen A."/>
            <person name="Henrissat B."/>
            <person name="Riley R."/>
            <person name="Ahrendt S."/>
            <person name="Nagy L.G."/>
            <person name="Grigoriev I.V."/>
            <person name="Martin F."/>
            <person name="Rosso M.N."/>
        </authorList>
    </citation>
    <scope>NUCLEOTIDE SEQUENCE</scope>
    <source>
        <strain evidence="1">CBS 384.51</strain>
    </source>
</reference>
<protein>
    <submittedName>
        <fullName evidence="1">Uncharacterized protein</fullName>
    </submittedName>
</protein>
<proteinExistence type="predicted"/>
<name>A0ACB8U4Y5_9APHY</name>
<accession>A0ACB8U4Y5</accession>
<gene>
    <name evidence="1" type="ORF">BDY19DRAFT_945542</name>
</gene>
<evidence type="ECO:0000313" key="2">
    <source>
        <dbReference type="Proteomes" id="UP001055072"/>
    </source>
</evidence>